<dbReference type="OrthoDB" id="1955366at2"/>
<protein>
    <recommendedName>
        <fullName evidence="3">Heme biosynthesis protein HemY</fullName>
    </recommendedName>
</protein>
<dbReference type="EMBL" id="CP021255">
    <property type="protein sequence ID" value="AVD71719.1"/>
    <property type="molecule type" value="Genomic_DNA"/>
</dbReference>
<dbReference type="Proteomes" id="UP000239867">
    <property type="component" value="Chromosome"/>
</dbReference>
<dbReference type="Gene3D" id="2.60.300.12">
    <property type="entry name" value="HesB-like domain"/>
    <property type="match status" value="1"/>
</dbReference>
<accession>A0A2L1GPW8</accession>
<sequence>MALDEPKDNDKVFEEGTLKFVVDEQLIAQVGAIKVDFIEAGYQSGFSISTEKPLPGAGGGCSSGSCGGSCG</sequence>
<organism evidence="1 2">
    <name type="scientific">Desulfobulbus oralis</name>
    <dbReference type="NCBI Taxonomy" id="1986146"/>
    <lineage>
        <taxon>Bacteria</taxon>
        <taxon>Pseudomonadati</taxon>
        <taxon>Thermodesulfobacteriota</taxon>
        <taxon>Desulfobulbia</taxon>
        <taxon>Desulfobulbales</taxon>
        <taxon>Desulfobulbaceae</taxon>
        <taxon>Desulfobulbus</taxon>
    </lineage>
</organism>
<reference evidence="1 2" key="1">
    <citation type="journal article" date="2018" name="MBio">
        <title>Insights into the evolution of host association through the isolation and characterization of a novel human periodontal pathobiont, Desulfobulbus oralis.</title>
        <authorList>
            <person name="Cross K.L."/>
            <person name="Chirania P."/>
            <person name="Xiong W."/>
            <person name="Beall C.J."/>
            <person name="Elkins J.G."/>
            <person name="Giannone R.J."/>
            <person name="Griffen A.L."/>
            <person name="Guss A.M."/>
            <person name="Hettich R.L."/>
            <person name="Joshi S.S."/>
            <person name="Mokrzan E.M."/>
            <person name="Martin R.K."/>
            <person name="Zhulin I.B."/>
            <person name="Leys E.J."/>
            <person name="Podar M."/>
        </authorList>
    </citation>
    <scope>NUCLEOTIDE SEQUENCE [LARGE SCALE GENOMIC DNA]</scope>
    <source>
        <strain evidence="1 2">ORNL</strain>
    </source>
</reference>
<dbReference type="KEGG" id="deo:CAY53_09780"/>
<gene>
    <name evidence="1" type="ORF">CAY53_09780</name>
</gene>
<proteinExistence type="predicted"/>
<evidence type="ECO:0008006" key="3">
    <source>
        <dbReference type="Google" id="ProtNLM"/>
    </source>
</evidence>
<dbReference type="InterPro" id="IPR035903">
    <property type="entry name" value="HesB-like_dom_sf"/>
</dbReference>
<name>A0A2L1GPW8_9BACT</name>
<dbReference type="AlphaFoldDB" id="A0A2L1GPW8"/>
<evidence type="ECO:0000313" key="1">
    <source>
        <dbReference type="EMBL" id="AVD71719.1"/>
    </source>
</evidence>
<dbReference type="SUPFAM" id="SSF89360">
    <property type="entry name" value="HesB-like domain"/>
    <property type="match status" value="1"/>
</dbReference>
<evidence type="ECO:0000313" key="2">
    <source>
        <dbReference type="Proteomes" id="UP000239867"/>
    </source>
</evidence>
<keyword evidence="2" id="KW-1185">Reference proteome</keyword>